<dbReference type="InterPro" id="IPR008949">
    <property type="entry name" value="Isoprenoid_synthase_dom_sf"/>
</dbReference>
<accession>A0AAN7L0L7</accession>
<dbReference type="EC" id="2.5.1.21" evidence="3 5"/>
<dbReference type="InterPro" id="IPR006449">
    <property type="entry name" value="Squal_synth-like"/>
</dbReference>
<dbReference type="Gene3D" id="1.10.600.10">
    <property type="entry name" value="Farnesyl Diphosphate Synthase"/>
    <property type="match status" value="2"/>
</dbReference>
<dbReference type="NCBIfam" id="TIGR01559">
    <property type="entry name" value="squal_synth"/>
    <property type="match status" value="1"/>
</dbReference>
<evidence type="ECO:0000256" key="5">
    <source>
        <dbReference type="RuleBase" id="RU368088"/>
    </source>
</evidence>
<feature type="transmembrane region" description="Helical" evidence="5">
    <location>
        <begin position="417"/>
        <end position="439"/>
    </location>
</feature>
<dbReference type="InterPro" id="IPR002060">
    <property type="entry name" value="Squ/phyt_synthse"/>
</dbReference>
<comment type="cofactor">
    <cofactor evidence="1 5">
        <name>Mg(2+)</name>
        <dbReference type="ChEBI" id="CHEBI:18420"/>
    </cofactor>
</comment>
<dbReference type="InterPro" id="IPR044844">
    <property type="entry name" value="Trans_IPPS_euk-type"/>
</dbReference>
<organism evidence="6 7">
    <name type="scientific">Trapa natans</name>
    <name type="common">Water chestnut</name>
    <dbReference type="NCBI Taxonomy" id="22666"/>
    <lineage>
        <taxon>Eukaryota</taxon>
        <taxon>Viridiplantae</taxon>
        <taxon>Streptophyta</taxon>
        <taxon>Embryophyta</taxon>
        <taxon>Tracheophyta</taxon>
        <taxon>Spermatophyta</taxon>
        <taxon>Magnoliopsida</taxon>
        <taxon>eudicotyledons</taxon>
        <taxon>Gunneridae</taxon>
        <taxon>Pentapetalae</taxon>
        <taxon>rosids</taxon>
        <taxon>malvids</taxon>
        <taxon>Myrtales</taxon>
        <taxon>Lythraceae</taxon>
        <taxon>Trapa</taxon>
    </lineage>
</organism>
<protein>
    <recommendedName>
        <fullName evidence="3 5">Squalene synthase</fullName>
        <ecNumber evidence="3 5">2.5.1.21</ecNumber>
    </recommendedName>
</protein>
<dbReference type="SUPFAM" id="SSF48576">
    <property type="entry name" value="Terpenoid synthases"/>
    <property type="match status" value="1"/>
</dbReference>
<dbReference type="PROSITE" id="PS01044">
    <property type="entry name" value="SQUALEN_PHYTOEN_SYN_1"/>
    <property type="match status" value="1"/>
</dbReference>
<keyword evidence="5" id="KW-0812">Transmembrane</keyword>
<dbReference type="GO" id="GO:0045338">
    <property type="term" value="P:farnesyl diphosphate metabolic process"/>
    <property type="evidence" value="ECO:0007669"/>
    <property type="project" value="InterPro"/>
</dbReference>
<evidence type="ECO:0000256" key="3">
    <source>
        <dbReference type="ARBA" id="ARBA00012373"/>
    </source>
</evidence>
<comment type="function">
    <text evidence="5">Catalyzes the condensation of 2 farnesyl pyrophosphate (FPP) moieties to form squalene.</text>
</comment>
<keyword evidence="5" id="KW-1133">Transmembrane helix</keyword>
<evidence type="ECO:0000256" key="4">
    <source>
        <dbReference type="ARBA" id="ARBA00022679"/>
    </source>
</evidence>
<dbReference type="AlphaFoldDB" id="A0AAN7L0L7"/>
<dbReference type="PANTHER" id="PTHR11626">
    <property type="entry name" value="FARNESYL-DIPHOSPHATE FARNESYLTRANSFERASE"/>
    <property type="match status" value="1"/>
</dbReference>
<evidence type="ECO:0000256" key="1">
    <source>
        <dbReference type="ARBA" id="ARBA00001946"/>
    </source>
</evidence>
<dbReference type="SFLD" id="SFLDS00005">
    <property type="entry name" value="Isoprenoid_Synthase_Type_I"/>
    <property type="match status" value="1"/>
</dbReference>
<keyword evidence="7" id="KW-1185">Reference proteome</keyword>
<proteinExistence type="inferred from homology"/>
<dbReference type="GO" id="GO:0051996">
    <property type="term" value="F:squalene synthase [NAD(P)H] activity"/>
    <property type="evidence" value="ECO:0007669"/>
    <property type="project" value="UniProtKB-UniRule"/>
</dbReference>
<dbReference type="SFLD" id="SFLDG01018">
    <property type="entry name" value="Squalene/Phytoene_Synthase_Lik"/>
    <property type="match status" value="1"/>
</dbReference>
<dbReference type="CDD" id="cd00683">
    <property type="entry name" value="Trans_IPPS_HH"/>
    <property type="match status" value="1"/>
</dbReference>
<dbReference type="EMBL" id="JAXQNO010000020">
    <property type="protein sequence ID" value="KAK4772641.1"/>
    <property type="molecule type" value="Genomic_DNA"/>
</dbReference>
<comment type="catalytic activity">
    <reaction evidence="5">
        <text>2 (2E,6E)-farnesyl diphosphate + NADPH + H(+) = squalene + 2 diphosphate + NADP(+)</text>
        <dbReference type="Rhea" id="RHEA:32295"/>
        <dbReference type="ChEBI" id="CHEBI:15378"/>
        <dbReference type="ChEBI" id="CHEBI:15440"/>
        <dbReference type="ChEBI" id="CHEBI:33019"/>
        <dbReference type="ChEBI" id="CHEBI:57783"/>
        <dbReference type="ChEBI" id="CHEBI:58349"/>
        <dbReference type="ChEBI" id="CHEBI:175763"/>
        <dbReference type="EC" id="2.5.1.21"/>
    </reaction>
</comment>
<comment type="catalytic activity">
    <reaction evidence="5">
        <text>2 (2E,6E)-farnesyl diphosphate + NADH + H(+) = squalene + 2 diphosphate + NAD(+)</text>
        <dbReference type="Rhea" id="RHEA:32299"/>
        <dbReference type="ChEBI" id="CHEBI:15378"/>
        <dbReference type="ChEBI" id="CHEBI:15440"/>
        <dbReference type="ChEBI" id="CHEBI:33019"/>
        <dbReference type="ChEBI" id="CHEBI:57540"/>
        <dbReference type="ChEBI" id="CHEBI:57945"/>
        <dbReference type="ChEBI" id="CHEBI:175763"/>
        <dbReference type="EC" id="2.5.1.21"/>
    </reaction>
</comment>
<dbReference type="PROSITE" id="PS01045">
    <property type="entry name" value="SQUALEN_PHYTOEN_SYN_2"/>
    <property type="match status" value="1"/>
</dbReference>
<keyword evidence="5" id="KW-0472">Membrane</keyword>
<sequence>MGSLVAILKNPGDFCALLKLMKASRHAEKQIPPEPHWAFCYGMLLKVSRSFALVIQQLDTNLRNAVCIFYLVLRGLDTVEDDTSIATDVKVPILIDFHKHIYERDWHFSCGTNNYKVLMDKFHHVSTAFLELERGFQEAIEDITKRMGAGMAKFICKEVETIKDYDEYCHYVAGLVGLGLSKLFYASSLEDLASDSLSNSMGLFLQKTNIIRDYLEDINEIPKSRMFWPREIWSKYVNKLEDLKYEDNSVKAVQCLNDMVTNALIHVEDCLKYMSALRDPSIFRFCAIPQIMAIGTLALCYHNIDVFRGVVKMRRGKTSPKELELNIIARYPKGLIEYSYSNFALSGLTAKVIDQTKDMTDVYGAFYDFVTTIKHKVDENDPNATKTLSRIEAVQKVCRESGALEKRKSYMVSKGPGYNSTLVIVLFVLLAVIFGYLSANRSIN</sequence>
<keyword evidence="4 5" id="KW-0808">Transferase</keyword>
<comment type="similarity">
    <text evidence="2 5">Belongs to the phytoene/squalene synthase family.</text>
</comment>
<comment type="pathway">
    <text evidence="5">Terpene metabolism; lanosterol biosynthesis; lanosterol from farnesyl diphosphate: step 1/3.</text>
</comment>
<dbReference type="GO" id="GO:0005789">
    <property type="term" value="C:endoplasmic reticulum membrane"/>
    <property type="evidence" value="ECO:0007669"/>
    <property type="project" value="TreeGrafter"/>
</dbReference>
<name>A0AAN7L0L7_TRANT</name>
<reference evidence="6 7" key="1">
    <citation type="journal article" date="2023" name="Hortic Res">
        <title>Pangenome of water caltrop reveals structural variations and asymmetric subgenome divergence after allopolyploidization.</title>
        <authorList>
            <person name="Zhang X."/>
            <person name="Chen Y."/>
            <person name="Wang L."/>
            <person name="Yuan Y."/>
            <person name="Fang M."/>
            <person name="Shi L."/>
            <person name="Lu R."/>
            <person name="Comes H.P."/>
            <person name="Ma Y."/>
            <person name="Chen Y."/>
            <person name="Huang G."/>
            <person name="Zhou Y."/>
            <person name="Zheng Z."/>
            <person name="Qiu Y."/>
        </authorList>
    </citation>
    <scope>NUCLEOTIDE SEQUENCE [LARGE SCALE GENOMIC DNA]</scope>
    <source>
        <strain evidence="6">F231</strain>
    </source>
</reference>
<evidence type="ECO:0000313" key="6">
    <source>
        <dbReference type="EMBL" id="KAK4772641.1"/>
    </source>
</evidence>
<dbReference type="GO" id="GO:0055056">
    <property type="term" value="F:D-glucose transmembrane transporter activity"/>
    <property type="evidence" value="ECO:0007669"/>
    <property type="project" value="UniProtKB-UniRule"/>
</dbReference>
<dbReference type="InterPro" id="IPR019845">
    <property type="entry name" value="Squalene/phytoene_synthase_CS"/>
</dbReference>
<dbReference type="GO" id="GO:0008610">
    <property type="term" value="P:lipid biosynthetic process"/>
    <property type="evidence" value="ECO:0007669"/>
    <property type="project" value="InterPro"/>
</dbReference>
<comment type="caution">
    <text evidence="6">The sequence shown here is derived from an EMBL/GenBank/DDBJ whole genome shotgun (WGS) entry which is preliminary data.</text>
</comment>
<dbReference type="Pfam" id="PF00494">
    <property type="entry name" value="SQS_PSY"/>
    <property type="match status" value="1"/>
</dbReference>
<dbReference type="Proteomes" id="UP001346149">
    <property type="component" value="Unassembled WGS sequence"/>
</dbReference>
<dbReference type="PANTHER" id="PTHR11626:SF2">
    <property type="entry name" value="SQUALENE SYNTHASE"/>
    <property type="match status" value="1"/>
</dbReference>
<evidence type="ECO:0000313" key="7">
    <source>
        <dbReference type="Proteomes" id="UP001346149"/>
    </source>
</evidence>
<dbReference type="InterPro" id="IPR033904">
    <property type="entry name" value="Trans_IPPS_HH"/>
</dbReference>
<gene>
    <name evidence="6" type="ORF">SAY86_014416</name>
</gene>
<evidence type="ECO:0000256" key="2">
    <source>
        <dbReference type="ARBA" id="ARBA00006251"/>
    </source>
</evidence>